<keyword evidence="3 9" id="KW-0240">DNA-directed RNA polymerase</keyword>
<reference evidence="12" key="1">
    <citation type="submission" date="2022-06" db="EMBL/GenBank/DDBJ databases">
        <authorList>
            <consortium name="SYNGENTA / RWTH Aachen University"/>
        </authorList>
    </citation>
    <scope>NUCLEOTIDE SEQUENCE</scope>
</reference>
<evidence type="ECO:0000256" key="8">
    <source>
        <dbReference type="ARBA" id="ARBA00048552"/>
    </source>
</evidence>
<feature type="compositionally biased region" description="Low complexity" evidence="10">
    <location>
        <begin position="63"/>
        <end position="72"/>
    </location>
</feature>
<keyword evidence="5 9" id="KW-0548">Nucleotidyltransferase</keyword>
<comment type="similarity">
    <text evidence="1 9">Belongs to the phage and mitochondrial RNA polymerase family.</text>
</comment>
<dbReference type="GO" id="GO:0006390">
    <property type="term" value="P:mitochondrial transcription"/>
    <property type="evidence" value="ECO:0007669"/>
    <property type="project" value="TreeGrafter"/>
</dbReference>
<dbReference type="GO" id="GO:0034245">
    <property type="term" value="C:mitochondrial DNA-directed RNA polymerase complex"/>
    <property type="evidence" value="ECO:0007669"/>
    <property type="project" value="TreeGrafter"/>
</dbReference>
<accession>A0AAV0BTN0</accession>
<comment type="caution">
    <text evidence="12">The sequence shown here is derived from an EMBL/GenBank/DDBJ whole genome shotgun (WGS) entry which is preliminary data.</text>
</comment>
<dbReference type="Gene3D" id="1.10.287.280">
    <property type="match status" value="1"/>
</dbReference>
<dbReference type="Proteomes" id="UP001153365">
    <property type="component" value="Unassembled WGS sequence"/>
</dbReference>
<keyword evidence="13" id="KW-1185">Reference proteome</keyword>
<feature type="compositionally biased region" description="Basic and acidic residues" evidence="10">
    <location>
        <begin position="1371"/>
        <end position="1388"/>
    </location>
</feature>
<evidence type="ECO:0000256" key="4">
    <source>
        <dbReference type="ARBA" id="ARBA00022679"/>
    </source>
</evidence>
<dbReference type="EMBL" id="CALTRL010006185">
    <property type="protein sequence ID" value="CAH7690021.1"/>
    <property type="molecule type" value="Genomic_DNA"/>
</dbReference>
<organism evidence="12 13">
    <name type="scientific">Phakopsora pachyrhizi</name>
    <name type="common">Asian soybean rust disease fungus</name>
    <dbReference type="NCBI Taxonomy" id="170000"/>
    <lineage>
        <taxon>Eukaryota</taxon>
        <taxon>Fungi</taxon>
        <taxon>Dikarya</taxon>
        <taxon>Basidiomycota</taxon>
        <taxon>Pucciniomycotina</taxon>
        <taxon>Pucciniomycetes</taxon>
        <taxon>Pucciniales</taxon>
        <taxon>Phakopsoraceae</taxon>
        <taxon>Phakopsora</taxon>
    </lineage>
</organism>
<feature type="region of interest" description="Disordered" evidence="10">
    <location>
        <begin position="793"/>
        <end position="813"/>
    </location>
</feature>
<feature type="compositionally biased region" description="Acidic residues" evidence="10">
    <location>
        <begin position="1360"/>
        <end position="1370"/>
    </location>
</feature>
<dbReference type="InterPro" id="IPR046950">
    <property type="entry name" value="DNA-dir_Rpol_C_phage-type"/>
</dbReference>
<dbReference type="Gene3D" id="1.10.1320.10">
    <property type="entry name" value="DNA-directed RNA polymerase, N-terminal domain"/>
    <property type="match status" value="1"/>
</dbReference>
<comment type="catalytic activity">
    <reaction evidence="8 9">
        <text>RNA(n) + a ribonucleoside 5'-triphosphate = RNA(n+1) + diphosphate</text>
        <dbReference type="Rhea" id="RHEA:21248"/>
        <dbReference type="Rhea" id="RHEA-COMP:14527"/>
        <dbReference type="Rhea" id="RHEA-COMP:17342"/>
        <dbReference type="ChEBI" id="CHEBI:33019"/>
        <dbReference type="ChEBI" id="CHEBI:61557"/>
        <dbReference type="ChEBI" id="CHEBI:140395"/>
        <dbReference type="EC" id="2.7.7.6"/>
    </reaction>
</comment>
<dbReference type="Gene3D" id="1.10.150.20">
    <property type="entry name" value="5' to 3' exonuclease, C-terminal subdomain"/>
    <property type="match status" value="1"/>
</dbReference>
<dbReference type="InterPro" id="IPR037159">
    <property type="entry name" value="RNA_POL_N_sf"/>
</dbReference>
<feature type="compositionally biased region" description="Basic residues" evidence="10">
    <location>
        <begin position="1389"/>
        <end position="1402"/>
    </location>
</feature>
<evidence type="ECO:0000256" key="2">
    <source>
        <dbReference type="ARBA" id="ARBA00012418"/>
    </source>
</evidence>
<dbReference type="Pfam" id="PF00940">
    <property type="entry name" value="RNA_pol"/>
    <property type="match status" value="1"/>
</dbReference>
<evidence type="ECO:0000256" key="7">
    <source>
        <dbReference type="ARBA" id="ARBA00023163"/>
    </source>
</evidence>
<comment type="function">
    <text evidence="9">DNA-dependent RNA polymerase catalyzes the transcription of DNA into RNA using the four ribonucleoside triphosphates as substrates.</text>
</comment>
<dbReference type="InterPro" id="IPR043502">
    <property type="entry name" value="DNA/RNA_pol_sf"/>
</dbReference>
<dbReference type="PANTHER" id="PTHR10102:SF0">
    <property type="entry name" value="DNA-DIRECTED RNA POLYMERASE, MITOCHONDRIAL"/>
    <property type="match status" value="1"/>
</dbReference>
<evidence type="ECO:0000313" key="12">
    <source>
        <dbReference type="EMBL" id="CAH7690021.1"/>
    </source>
</evidence>
<evidence type="ECO:0000313" key="13">
    <source>
        <dbReference type="Proteomes" id="UP001153365"/>
    </source>
</evidence>
<feature type="region of interest" description="Disordered" evidence="10">
    <location>
        <begin position="1359"/>
        <end position="1404"/>
    </location>
</feature>
<protein>
    <recommendedName>
        <fullName evidence="2 9">DNA-directed RNA polymerase</fullName>
        <ecNumber evidence="2 9">2.7.7.6</ecNumber>
    </recommendedName>
</protein>
<evidence type="ECO:0000256" key="6">
    <source>
        <dbReference type="ARBA" id="ARBA00022946"/>
    </source>
</evidence>
<dbReference type="InterPro" id="IPR002092">
    <property type="entry name" value="DNA-dir_Rpol_phage-type"/>
</dbReference>
<feature type="domain" description="DNA-directed RNA polymerase N-terminal" evidence="11">
    <location>
        <begin position="393"/>
        <end position="752"/>
    </location>
</feature>
<proteinExistence type="inferred from homology"/>
<dbReference type="GO" id="GO:0003899">
    <property type="term" value="F:DNA-directed RNA polymerase activity"/>
    <property type="evidence" value="ECO:0007669"/>
    <property type="project" value="UniProtKB-EC"/>
</dbReference>
<sequence>MSLIWKDLRFRFGVKTFGECQLRLNKCNRSNQIFWISKSTTALNNQQQHQHQQPYLRPPLPPSTTSTTTPSTPSSFYQNFLINNFHSSKALDQINQLSISIAANDLKTSISIIHQIELSLGYVRHPRPSTSKLSHSLEPRVTRINHHSHSINLLPTLNQVIQRPILNSLLRRFLVNAQTDESFEDLTFEWMMNFRTNGSAWAEIDHHTLASIFKGLLFLKNPRYSVLDYMPWVIPDAKSDEFSFRVNSNNGDGSISKPPSLRNIFDSIIFSVSDRDSFFGRLEKAEALKKIKHLATEAGRTDVLDEISTVEQYWEKNQSDLINQPDVKDTWKDGYKALNQNNFILNPVTKPLKPTDDPLSERQVPLRLSSLLSTVSTIKQSSPSKSLVEDQYDRQLLLEYSGYDSAEAEWYEGHKKLRSIKEQEVSLDENDCKYDYGEGKVLKAWMWDWWNELRVWFDDLLKDPSKRPSIRGRKGVGISDVDLSFVKVLNSSLISKVAVVEVIREMTNSTITDGSKSIGLLISLGKSIENEFYVQSIKSIPELNSKLLRSIKNSLDPLNSSQGFEPRTEKEGDETDEGIKSNLINHSIRSIWRREVEAYSNELKALNGERFDWTIHQRAKVGALLMRGLLETSKIKRSKVLKDGSIYEEIQPAFYQTTQYFDGKRVGVTKMNEAVAERLDRDPANVTLHPRYLPMVCLPLPWTNPKSGAYLVHGAPLMRTKDSLEQILHLQESHRSKSLDRVIYRALDKLGSTAWCINKEIFEVMVKVWNSGIELAGIPIRDPHLNLNIENHTKSKKNRDNSNTTQIDSADDGDCDEIFSEKKESCSGDDPRSEGERKEIYRSLLASRRSAYGQRCSVNYQLEIAKAYLDEKFYFPHNIDFRGRAYPIPTNLNHIGDDISRGLLKFDESKKLGSRGLFWLKVHISNKFGNDKVSLTERERFIDGHLEEIFDSADRPLDGKGWWLKSDDPWQTLAGCIELTKALRLRDSQGNPVTPEEYRSNLPIHQDGSCNGLQHYAALGGDIEGGKQVNLFRLEGDEDRPGDVYSKVADEVNKLIEMDCSNGHDIAKALRGHVKRKVVKQTVMTTVYGVTFVGAREQIKKQLKELNVIPIPNLYISSAYVATLVMRSIGEVFKGAVGIQTWLTFVARIVSKSIPPERLDQGEVEPEEDNLDLDVDNRKSKSGKIEEKTKVKSLGINKVDDEKQLMTSMTWTTPLGLVVCQPYRTQNRTQISTVLQTVYISDPNEPNQTDSRSQSTAFPPNFIHSLDSCHMMITALACKDITFASVHDSYWTHGGDIDFMNVKLRESFVKLHKTEILKNLSDEIKVRYEGYKVPKSVLTAKMMSDLKKMGIKKDVLYESQQEEEEEGGEKDEDKKAEKKKVKGDSKRDCKTKRPVTKRRKRTKGSDKKYYDLVDLIPELPAKGKLNIEDVIRSTYFFA</sequence>
<dbReference type="PANTHER" id="PTHR10102">
    <property type="entry name" value="DNA-DIRECTED RNA POLYMERASE, MITOCHONDRIAL"/>
    <property type="match status" value="1"/>
</dbReference>
<dbReference type="FunFam" id="1.10.287.280:FF:000001">
    <property type="entry name" value="DNA-directed RNA polymerase"/>
    <property type="match status" value="1"/>
</dbReference>
<evidence type="ECO:0000256" key="5">
    <source>
        <dbReference type="ARBA" id="ARBA00022695"/>
    </source>
</evidence>
<dbReference type="PROSITE" id="PS00900">
    <property type="entry name" value="RNA_POL_PHAGE_1"/>
    <property type="match status" value="1"/>
</dbReference>
<evidence type="ECO:0000259" key="11">
    <source>
        <dbReference type="SMART" id="SM01311"/>
    </source>
</evidence>
<keyword evidence="4 9" id="KW-0808">Transferase</keyword>
<dbReference type="InterPro" id="IPR029262">
    <property type="entry name" value="RPOL_N"/>
</dbReference>
<dbReference type="SUPFAM" id="SSF56672">
    <property type="entry name" value="DNA/RNA polymerases"/>
    <property type="match status" value="1"/>
</dbReference>
<evidence type="ECO:0000256" key="9">
    <source>
        <dbReference type="RuleBase" id="RU003805"/>
    </source>
</evidence>
<evidence type="ECO:0000256" key="1">
    <source>
        <dbReference type="ARBA" id="ARBA00009493"/>
    </source>
</evidence>
<feature type="region of interest" description="Disordered" evidence="10">
    <location>
        <begin position="46"/>
        <end position="72"/>
    </location>
</feature>
<dbReference type="PROSITE" id="PS00489">
    <property type="entry name" value="RNA_POL_PHAGE_2"/>
    <property type="match status" value="1"/>
</dbReference>
<keyword evidence="6" id="KW-0809">Transit peptide</keyword>
<name>A0AAV0BTN0_PHAPC</name>
<keyword evidence="7 9" id="KW-0804">Transcription</keyword>
<dbReference type="EC" id="2.7.7.6" evidence="2 9"/>
<gene>
    <name evidence="12" type="ORF">PPACK8108_LOCUS25243</name>
</gene>
<evidence type="ECO:0000256" key="10">
    <source>
        <dbReference type="SAM" id="MobiDB-lite"/>
    </source>
</evidence>
<dbReference type="Pfam" id="PF14700">
    <property type="entry name" value="RPOL_N"/>
    <property type="match status" value="1"/>
</dbReference>
<evidence type="ECO:0000256" key="3">
    <source>
        <dbReference type="ARBA" id="ARBA00022478"/>
    </source>
</evidence>
<dbReference type="SMART" id="SM01311">
    <property type="entry name" value="RPOL_N"/>
    <property type="match status" value="1"/>
</dbReference>
<dbReference type="GO" id="GO:0001018">
    <property type="term" value="F:mitochondrial promoter sequence-specific DNA binding"/>
    <property type="evidence" value="ECO:0007669"/>
    <property type="project" value="TreeGrafter"/>
</dbReference>